<dbReference type="SUPFAM" id="SSF82714">
    <property type="entry name" value="Multidrug efflux transporter AcrB TolC docking domain, DN and DC subdomains"/>
    <property type="match status" value="2"/>
</dbReference>
<name>A0A2K8KVR7_9GAMM</name>
<feature type="transmembrane region" description="Helical" evidence="1">
    <location>
        <begin position="869"/>
        <end position="886"/>
    </location>
</feature>
<dbReference type="PANTHER" id="PTHR32063">
    <property type="match status" value="1"/>
</dbReference>
<dbReference type="Gene3D" id="3.30.70.1440">
    <property type="entry name" value="Multidrug efflux transporter AcrB pore domain"/>
    <property type="match status" value="1"/>
</dbReference>
<dbReference type="PANTHER" id="PTHR32063:SF4">
    <property type="entry name" value="SLR6043 PROTEIN"/>
    <property type="match status" value="1"/>
</dbReference>
<keyword evidence="1" id="KW-1133">Transmembrane helix</keyword>
<feature type="transmembrane region" description="Helical" evidence="1">
    <location>
        <begin position="453"/>
        <end position="470"/>
    </location>
</feature>
<dbReference type="PRINTS" id="PR00702">
    <property type="entry name" value="ACRIFLAVINRP"/>
</dbReference>
<dbReference type="SUPFAM" id="SSF82693">
    <property type="entry name" value="Multidrug efflux transporter AcrB pore domain, PN1, PN2, PC1 and PC2 subdomains"/>
    <property type="match status" value="2"/>
</dbReference>
<keyword evidence="3" id="KW-1185">Reference proteome</keyword>
<evidence type="ECO:0000313" key="3">
    <source>
        <dbReference type="Proteomes" id="UP000229757"/>
    </source>
</evidence>
<dbReference type="GO" id="GO:0042910">
    <property type="term" value="F:xenobiotic transmembrane transporter activity"/>
    <property type="evidence" value="ECO:0007669"/>
    <property type="project" value="TreeGrafter"/>
</dbReference>
<dbReference type="Gene3D" id="3.30.2090.10">
    <property type="entry name" value="Multidrug efflux transporter AcrB TolC docking domain, DN and DC subdomains"/>
    <property type="match status" value="2"/>
</dbReference>
<keyword evidence="1" id="KW-0472">Membrane</keyword>
<gene>
    <name evidence="2" type="ORF">REIFOR_02958</name>
</gene>
<dbReference type="Gene3D" id="3.30.70.1430">
    <property type="entry name" value="Multidrug efflux transporter AcrB pore domain"/>
    <property type="match status" value="2"/>
</dbReference>
<feature type="transmembrane region" description="Helical" evidence="1">
    <location>
        <begin position="12"/>
        <end position="31"/>
    </location>
</feature>
<evidence type="ECO:0000256" key="1">
    <source>
        <dbReference type="SAM" id="Phobius"/>
    </source>
</evidence>
<protein>
    <submittedName>
        <fullName evidence="2">Cobalt-zinc-cadmium resistance protein CzcA, cation efflux system protein CusA</fullName>
    </submittedName>
</protein>
<accession>A0A2K8KVR7</accession>
<evidence type="ECO:0000313" key="2">
    <source>
        <dbReference type="EMBL" id="ATX78079.1"/>
    </source>
</evidence>
<proteinExistence type="predicted"/>
<feature type="transmembrane region" description="Helical" evidence="1">
    <location>
        <begin position="893"/>
        <end position="915"/>
    </location>
</feature>
<dbReference type="Proteomes" id="UP000229757">
    <property type="component" value="Chromosome"/>
</dbReference>
<dbReference type="KEGG" id="rfo:REIFOR_02958"/>
<feature type="transmembrane region" description="Helical" evidence="1">
    <location>
        <begin position="346"/>
        <end position="366"/>
    </location>
</feature>
<reference evidence="2 3" key="1">
    <citation type="journal article" date="2017" name="Environ. Microbiol.">
        <title>Genomic and physiological analyses of 'Reinekea forsetii' reveal a versatile opportunistic lifestyle during spring algae blooms.</title>
        <authorList>
            <person name="Avci B."/>
            <person name="Hahnke R.L."/>
            <person name="Chafee M."/>
            <person name="Fischer T."/>
            <person name="Gruber-Vodicka H."/>
            <person name="Tegetmeyer H.E."/>
            <person name="Harder J."/>
            <person name="Fuchs B.M."/>
            <person name="Amann R.I."/>
            <person name="Teeling H."/>
        </authorList>
    </citation>
    <scope>NUCLEOTIDE SEQUENCE [LARGE SCALE GENOMIC DNA]</scope>
    <source>
        <strain evidence="2 3">Hel1_31_D35</strain>
    </source>
</reference>
<dbReference type="InterPro" id="IPR027463">
    <property type="entry name" value="AcrB_DN_DC_subdom"/>
</dbReference>
<dbReference type="AlphaFoldDB" id="A0A2K8KVR7"/>
<feature type="transmembrane region" description="Helical" evidence="1">
    <location>
        <begin position="969"/>
        <end position="989"/>
    </location>
</feature>
<feature type="transmembrane region" description="Helical" evidence="1">
    <location>
        <begin position="921"/>
        <end position="943"/>
    </location>
</feature>
<feature type="transmembrane region" description="Helical" evidence="1">
    <location>
        <begin position="1001"/>
        <end position="1025"/>
    </location>
</feature>
<dbReference type="Gene3D" id="3.30.70.1320">
    <property type="entry name" value="Multidrug efflux transporter AcrB pore domain like"/>
    <property type="match status" value="1"/>
</dbReference>
<keyword evidence="1" id="KW-0812">Transmembrane</keyword>
<dbReference type="GO" id="GO:0005886">
    <property type="term" value="C:plasma membrane"/>
    <property type="evidence" value="ECO:0007669"/>
    <property type="project" value="TreeGrafter"/>
</dbReference>
<dbReference type="OrthoDB" id="5287122at2"/>
<feature type="transmembrane region" description="Helical" evidence="1">
    <location>
        <begin position="371"/>
        <end position="390"/>
    </location>
</feature>
<dbReference type="Gene3D" id="1.20.1640.10">
    <property type="entry name" value="Multidrug efflux transporter AcrB transmembrane domain"/>
    <property type="match status" value="2"/>
</dbReference>
<sequence length="1046" mass="112938">MMAWIIGTSLRFRFVVIALGICLMYFGVLRLRDMPVDVFPEFAPAKVEIQTIALGLSPAEVESLITVPLENALAGVPGVTTLRSKSVPQLSSVVAIFEAGVDELLTRQLVAERVAMATPNLPRWAAPPFMMPPLSSTSRVIKIGITSPDHSVMDLSMLAYWTIRARLLGVPGVANIAIWGEQLKMVQVQVDLARMAAVDVTLDEIQEAVSDSLDVGLLRYSDGAHIGTGGFIETADQRFEIVLTSASQTPETLAQVPITIKSGQPILLGDVADIVFGPQAPIGDAVINDGPGLMLIVEKFPWGNTLAVTLGVEAALEEMKPGLPGVELDTQIFRPATFIEDSIDNLSNALLLGCVLVILVMILFLYEWRAALIATAAIPLSLLTAGWVIAATGVSMNTMVLAGFVIAIGAVVDDAIIDIENILRRVRLEHAAGSSRSLARIVLDASLEVRRPIVYATFIVVMAVMPVLFMEGLSGAFFKPLVLSYVLAILSSLVVAITVTPAMGLILLRKAPLTGRQSPLVTWLSTGYRAILEKTTRGPAFALSLVAIVTVGGAALWPLLGHSLLPSFKERDFLMHWVTPPATSHGEMVRITTRASTELRSIPGVRNFGAHIGQAFAADEVVGINFGENWISISPDVDYAATVAAVDEVVKGYPGLYRDLQTYLKERIREVLTGSGEAIVVRLFGTDLEILRDKAEEVRLAMSTVEGMEHLHKELIVEVPEIQVRLKLAEARRYGLKPGDVRRASAAFLAGEEVGDIFNTGRTYDVQVWTLPKWRNSLTALQDMLIDTPTGARVRLVDVADIRIAPSPNVIKREGGSRRIDVQANVTGRDLESVAQDVQTRLDKIDFPIGYRAVLQGEYVELKAARTRILLFSGFALIAILLLLQLTFRSWRLAWLSILTLPFALVGGVAAAYIAGGVVSLGSLVGFLTVLGIAARNGIMLLCHFQHLERHEGQPFGIQLVLRGAQERLSPILMTAGASGLAVLPLVLFGNLPGHEIEYPMAVVILGGLLTSTLLNLFIVPTLYLRFGEGTASGPEEENKALLASA</sequence>
<feature type="transmembrane region" description="Helical" evidence="1">
    <location>
        <begin position="396"/>
        <end position="417"/>
    </location>
</feature>
<feature type="transmembrane region" description="Helical" evidence="1">
    <location>
        <begin position="482"/>
        <end position="508"/>
    </location>
</feature>
<dbReference type="EMBL" id="CP011797">
    <property type="protein sequence ID" value="ATX78079.1"/>
    <property type="molecule type" value="Genomic_DNA"/>
</dbReference>
<organism evidence="2 3">
    <name type="scientific">Reinekea forsetii</name>
    <dbReference type="NCBI Taxonomy" id="1336806"/>
    <lineage>
        <taxon>Bacteria</taxon>
        <taxon>Pseudomonadati</taxon>
        <taxon>Pseudomonadota</taxon>
        <taxon>Gammaproteobacteria</taxon>
        <taxon>Oceanospirillales</taxon>
        <taxon>Saccharospirillaceae</taxon>
        <taxon>Reinekea</taxon>
    </lineage>
</organism>
<dbReference type="RefSeq" id="WP_100258290.1">
    <property type="nucleotide sequence ID" value="NZ_CP011797.1"/>
</dbReference>
<dbReference type="SUPFAM" id="SSF82866">
    <property type="entry name" value="Multidrug efflux transporter AcrB transmembrane domain"/>
    <property type="match status" value="2"/>
</dbReference>
<feature type="transmembrane region" description="Helical" evidence="1">
    <location>
        <begin position="540"/>
        <end position="560"/>
    </location>
</feature>
<dbReference type="InterPro" id="IPR001036">
    <property type="entry name" value="Acrflvin-R"/>
</dbReference>
<dbReference type="Pfam" id="PF00873">
    <property type="entry name" value="ACR_tran"/>
    <property type="match status" value="1"/>
</dbReference>